<dbReference type="InterPro" id="IPR043795">
    <property type="entry name" value="N-alpha-Ac-DABA-like"/>
</dbReference>
<evidence type="ECO:0000256" key="3">
    <source>
        <dbReference type="ARBA" id="ARBA00022801"/>
    </source>
</evidence>
<evidence type="ECO:0000259" key="5">
    <source>
        <dbReference type="Pfam" id="PF24827"/>
    </source>
</evidence>
<dbReference type="PANTHER" id="PTHR37326">
    <property type="entry name" value="BLL3975 PROTEIN"/>
    <property type="match status" value="1"/>
</dbReference>
<dbReference type="EMBL" id="QEQK01000001">
    <property type="protein sequence ID" value="PWN57824.1"/>
    <property type="molecule type" value="Genomic_DNA"/>
</dbReference>
<gene>
    <name evidence="6" type="ORF">DEH80_01410</name>
</gene>
<dbReference type="PANTHER" id="PTHR37326:SF2">
    <property type="entry name" value="SUCCINYLGLUTAMATE DESUCCINYLASE_ASPARTOACYLASE FAMILY PROTEIN"/>
    <property type="match status" value="1"/>
</dbReference>
<protein>
    <submittedName>
        <fullName evidence="6">Succinylglutamate desuccinylase</fullName>
    </submittedName>
</protein>
<reference evidence="6 7" key="1">
    <citation type="submission" date="2018-05" db="EMBL/GenBank/DDBJ databases">
        <title>Abyssibacter profundi OUC007T gen. nov., sp. nov, a marine bacterium isolated from seawater of the Mariana Trench.</title>
        <authorList>
            <person name="Zhou S."/>
        </authorList>
    </citation>
    <scope>NUCLEOTIDE SEQUENCE [LARGE SCALE GENOMIC DNA]</scope>
    <source>
        <strain evidence="6 7">OUC007</strain>
    </source>
</reference>
<dbReference type="Pfam" id="PF24827">
    <property type="entry name" value="AstE_AspA_cat"/>
    <property type="match status" value="1"/>
</dbReference>
<evidence type="ECO:0000256" key="4">
    <source>
        <dbReference type="ARBA" id="ARBA00022833"/>
    </source>
</evidence>
<dbReference type="PIRSF" id="PIRSF039012">
    <property type="entry name" value="ASP"/>
    <property type="match status" value="1"/>
</dbReference>
<feature type="domain" description="Succinylglutamate desuccinylase/Aspartoacylase catalytic" evidence="5">
    <location>
        <begin position="45"/>
        <end position="224"/>
    </location>
</feature>
<evidence type="ECO:0000313" key="7">
    <source>
        <dbReference type="Proteomes" id="UP000251800"/>
    </source>
</evidence>
<dbReference type="GO" id="GO:0046872">
    <property type="term" value="F:metal ion binding"/>
    <property type="evidence" value="ECO:0007669"/>
    <property type="project" value="UniProtKB-KW"/>
</dbReference>
<dbReference type="GO" id="GO:0016811">
    <property type="term" value="F:hydrolase activity, acting on carbon-nitrogen (but not peptide) bonds, in linear amides"/>
    <property type="evidence" value="ECO:0007669"/>
    <property type="project" value="InterPro"/>
</dbReference>
<accession>A0A363UQV2</accession>
<name>A0A363UQV2_9GAMM</name>
<evidence type="ECO:0000256" key="1">
    <source>
        <dbReference type="ARBA" id="ARBA00001947"/>
    </source>
</evidence>
<dbReference type="GO" id="GO:0016788">
    <property type="term" value="F:hydrolase activity, acting on ester bonds"/>
    <property type="evidence" value="ECO:0007669"/>
    <property type="project" value="InterPro"/>
</dbReference>
<proteinExistence type="predicted"/>
<comment type="caution">
    <text evidence="6">The sequence shown here is derived from an EMBL/GenBank/DDBJ whole genome shotgun (WGS) entry which is preliminary data.</text>
</comment>
<comment type="cofactor">
    <cofactor evidence="1">
        <name>Zn(2+)</name>
        <dbReference type="ChEBI" id="CHEBI:29105"/>
    </cofactor>
</comment>
<evidence type="ECO:0000256" key="2">
    <source>
        <dbReference type="ARBA" id="ARBA00022723"/>
    </source>
</evidence>
<dbReference type="SUPFAM" id="SSF53187">
    <property type="entry name" value="Zn-dependent exopeptidases"/>
    <property type="match status" value="1"/>
</dbReference>
<dbReference type="Proteomes" id="UP000251800">
    <property type="component" value="Unassembled WGS sequence"/>
</dbReference>
<dbReference type="Gene3D" id="3.40.630.10">
    <property type="entry name" value="Zn peptidases"/>
    <property type="match status" value="1"/>
</dbReference>
<evidence type="ECO:0000313" key="6">
    <source>
        <dbReference type="EMBL" id="PWN57824.1"/>
    </source>
</evidence>
<keyword evidence="3" id="KW-0378">Hydrolase</keyword>
<sequence length="344" mass="37417">MTDLLEIHDQQIAPGESRTVDLPVAQLYTDAPMTMPVRVLRGRKPGPTLFLSAAIHGDELNGVEIIRRVLRLPGLKSLRGTLLAVPVVNVHGFLRHSRYLPDRRDLNRSFPGSETGSVAARLAHLFLEEVVARSDVGIDLHTGAIHRPNYPQIRANLSNPETANLARAFGAPLILDSPPVEGTLRDYTTQRDIPVLLYESGEALRFDETAIRIGVAGVRSVMRELGMLPPSRSPRRRAQKQPIVADSSHWVRAPRSGVLRTLVPLGAWVEPGQALAVVADPFGESETTLNAPRPGVVIGRLCLPLVHEGDAVMHVARINGAREGEPLSGSVAEMEGLPPEPRIV</sequence>
<keyword evidence="2" id="KW-0479">Metal-binding</keyword>
<keyword evidence="7" id="KW-1185">Reference proteome</keyword>
<dbReference type="OrthoDB" id="9782876at2"/>
<dbReference type="CDD" id="cd06251">
    <property type="entry name" value="M14_ASTE_ASPA-like"/>
    <property type="match status" value="1"/>
</dbReference>
<dbReference type="InterPro" id="IPR053138">
    <property type="entry name" value="N-alpha-Ac-DABA_deacetylase"/>
</dbReference>
<keyword evidence="4" id="KW-0862">Zinc</keyword>
<organism evidence="6 7">
    <name type="scientific">Abyssibacter profundi</name>
    <dbReference type="NCBI Taxonomy" id="2182787"/>
    <lineage>
        <taxon>Bacteria</taxon>
        <taxon>Pseudomonadati</taxon>
        <taxon>Pseudomonadota</taxon>
        <taxon>Gammaproteobacteria</taxon>
        <taxon>Chromatiales</taxon>
        <taxon>Oceanococcaceae</taxon>
        <taxon>Abyssibacter</taxon>
    </lineage>
</organism>
<dbReference type="InterPro" id="IPR055438">
    <property type="entry name" value="AstE_AspA_cat"/>
</dbReference>
<dbReference type="AlphaFoldDB" id="A0A363UQV2"/>